<gene>
    <name evidence="2" type="ORF">AOG27_18140</name>
</gene>
<evidence type="ECO:0000259" key="1">
    <source>
        <dbReference type="Pfam" id="PF03372"/>
    </source>
</evidence>
<dbReference type="AlphaFoldDB" id="A0A0P7D023"/>
<dbReference type="STRING" id="570156.AOG27_18140"/>
<dbReference type="GO" id="GO:0003824">
    <property type="term" value="F:catalytic activity"/>
    <property type="evidence" value="ECO:0007669"/>
    <property type="project" value="InterPro"/>
</dbReference>
<comment type="caution">
    <text evidence="2">The sequence shown here is derived from an EMBL/GenBank/DDBJ whole genome shotgun (WGS) entry which is preliminary data.</text>
</comment>
<dbReference type="OrthoDB" id="9793162at2"/>
<dbReference type="InterPro" id="IPR036691">
    <property type="entry name" value="Endo/exonu/phosph_ase_sf"/>
</dbReference>
<dbReference type="EMBL" id="LJTC01000014">
    <property type="protein sequence ID" value="KPM81255.1"/>
    <property type="molecule type" value="Genomic_DNA"/>
</dbReference>
<dbReference type="InterPro" id="IPR005135">
    <property type="entry name" value="Endo/exonuclease/phosphatase"/>
</dbReference>
<evidence type="ECO:0000313" key="2">
    <source>
        <dbReference type="EMBL" id="KPM81255.1"/>
    </source>
</evidence>
<proteinExistence type="predicted"/>
<sequence>MTAYLRIFLLLVCLSVLSWYSFSSDPSSDEQQGITKTAVNLANCQQQLAQSRMQTYAEHYILPYQFKLLSWNIYKAQIDGLLTDLQNLNAGADIVLLQEAIEEPSLTKLKPYWRFAKGYKSGGVQSGVMTLSRWPATVHCTLTHKEPWLRSPKATNIVEYALPDQQLLLSINLHAINFAFGVSDFKQQLDDAAAIMQTHKGPIVFAGDLNTWSDERQALLQQTLTQLGLHEAIYLDDKRTKAFGLALDQVWVRGVKIKTTIVPELVSSDHNPIIATLTIEQKVQ</sequence>
<organism evidence="2 3">
    <name type="scientific">Pseudoalteromonas lipolytica</name>
    <dbReference type="NCBI Taxonomy" id="570156"/>
    <lineage>
        <taxon>Bacteria</taxon>
        <taxon>Pseudomonadati</taxon>
        <taxon>Pseudomonadota</taxon>
        <taxon>Gammaproteobacteria</taxon>
        <taxon>Alteromonadales</taxon>
        <taxon>Pseudoalteromonadaceae</taxon>
        <taxon>Pseudoalteromonas</taxon>
    </lineage>
</organism>
<dbReference type="Gene3D" id="3.60.10.10">
    <property type="entry name" value="Endonuclease/exonuclease/phosphatase"/>
    <property type="match status" value="1"/>
</dbReference>
<dbReference type="RefSeq" id="WP_054554402.1">
    <property type="nucleotide sequence ID" value="NZ_LJTC01000014.1"/>
</dbReference>
<dbReference type="PATRIC" id="fig|570156.3.peg.1550"/>
<accession>A0A0P7D023</accession>
<dbReference type="NCBIfam" id="NF003840">
    <property type="entry name" value="PRK05421.1-2"/>
    <property type="match status" value="1"/>
</dbReference>
<reference evidence="2 3" key="1">
    <citation type="submission" date="2015-09" db="EMBL/GenBank/DDBJ databases">
        <title>Draft Genome Sequence of Pseudoalteromonas lipolytica UCD-48B.</title>
        <authorList>
            <person name="Krusor M."/>
            <person name="Coil D.A."/>
            <person name="Lang J.M."/>
            <person name="Eisen J.A."/>
            <person name="Alexiev A."/>
        </authorList>
    </citation>
    <scope>NUCLEOTIDE SEQUENCE [LARGE SCALE GENOMIC DNA]</scope>
    <source>
        <strain evidence="2 3">UCD-48B</strain>
    </source>
</reference>
<protein>
    <recommendedName>
        <fullName evidence="1">Endonuclease/exonuclease/phosphatase domain-containing protein</fullName>
    </recommendedName>
</protein>
<dbReference type="Pfam" id="PF03372">
    <property type="entry name" value="Exo_endo_phos"/>
    <property type="match status" value="1"/>
</dbReference>
<dbReference type="SUPFAM" id="SSF56219">
    <property type="entry name" value="DNase I-like"/>
    <property type="match status" value="1"/>
</dbReference>
<name>A0A0P7D023_9GAMM</name>
<dbReference type="NCBIfam" id="NF003842">
    <property type="entry name" value="PRK05421.1-4"/>
    <property type="match status" value="1"/>
</dbReference>
<evidence type="ECO:0000313" key="3">
    <source>
        <dbReference type="Proteomes" id="UP000050378"/>
    </source>
</evidence>
<dbReference type="Proteomes" id="UP000050378">
    <property type="component" value="Unassembled WGS sequence"/>
</dbReference>
<feature type="domain" description="Endonuclease/exonuclease/phosphatase" evidence="1">
    <location>
        <begin position="69"/>
        <end position="270"/>
    </location>
</feature>